<name>A0A369Q0W5_9SPHI</name>
<dbReference type="Pfam" id="PF09357">
    <property type="entry name" value="RteC"/>
    <property type="match status" value="1"/>
</dbReference>
<dbReference type="AlphaFoldDB" id="A0A369Q0W5"/>
<dbReference type="EMBL" id="QPKV01000003">
    <property type="protein sequence ID" value="RDC56646.1"/>
    <property type="molecule type" value="Genomic_DNA"/>
</dbReference>
<proteinExistence type="predicted"/>
<accession>A0A369Q0W5</accession>
<protein>
    <recommendedName>
        <fullName evidence="3">RteC protein</fullName>
    </recommendedName>
</protein>
<evidence type="ECO:0000313" key="2">
    <source>
        <dbReference type="Proteomes" id="UP000253961"/>
    </source>
</evidence>
<comment type="caution">
    <text evidence="1">The sequence shown here is derived from an EMBL/GenBank/DDBJ whole genome shotgun (WGS) entry which is preliminary data.</text>
</comment>
<organism evidence="1 2">
    <name type="scientific">Pedobacter chinensis</name>
    <dbReference type="NCBI Taxonomy" id="2282421"/>
    <lineage>
        <taxon>Bacteria</taxon>
        <taxon>Pseudomonadati</taxon>
        <taxon>Bacteroidota</taxon>
        <taxon>Sphingobacteriia</taxon>
        <taxon>Sphingobacteriales</taxon>
        <taxon>Sphingobacteriaceae</taxon>
        <taxon>Pedobacter</taxon>
    </lineage>
</organism>
<gene>
    <name evidence="1" type="ORF">DU508_05390</name>
</gene>
<dbReference type="RefSeq" id="WP_115401835.1">
    <property type="nucleotide sequence ID" value="NZ_QPKV01000003.1"/>
</dbReference>
<dbReference type="Proteomes" id="UP000253961">
    <property type="component" value="Unassembled WGS sequence"/>
</dbReference>
<keyword evidence="2" id="KW-1185">Reference proteome</keyword>
<sequence length="295" mass="35867">MLYSFSSQLFDEMEDALDGVQSSIKKETEKYMEMIKCIDHFVQRLENFVLDHGFENPDQEIDFFKSIYPRFFCMYTYYSELQAINKLLPVNGTDLMLRDYYLGEYQHQHRFFNQNRALYDYYLEEDSDRDAYYFLAQNYEPFLPLHERFSMHPRFLTNAGYTFSKFIAYERLQEYVGRKLRLLYRNPESEYVQLLLKGSKRRWTGDKIELVEIAYGIYYTKRMNEGKVEVRDIIEWLEDTLGIELGDAYRMFADLQRRKSSSYTKYLEEMMAAIHEHIQERHRFKASKRKLNKQK</sequence>
<evidence type="ECO:0000313" key="1">
    <source>
        <dbReference type="EMBL" id="RDC56646.1"/>
    </source>
</evidence>
<evidence type="ECO:0008006" key="3">
    <source>
        <dbReference type="Google" id="ProtNLM"/>
    </source>
</evidence>
<dbReference type="InterPro" id="IPR018534">
    <property type="entry name" value="Tet_reg_excision_RteC"/>
</dbReference>
<dbReference type="OrthoDB" id="790983at2"/>
<reference evidence="1 2" key="1">
    <citation type="submission" date="2018-07" db="EMBL/GenBank/DDBJ databases">
        <title>Pedobacter sp. nov., isolated from soil.</title>
        <authorList>
            <person name="Zhou L.Y."/>
            <person name="Du Z.J."/>
        </authorList>
    </citation>
    <scope>NUCLEOTIDE SEQUENCE [LARGE SCALE GENOMIC DNA]</scope>
    <source>
        <strain evidence="1 2">JDX94</strain>
    </source>
</reference>